<accession>A0A9W6C7S0</accession>
<gene>
    <name evidence="1" type="ORF">Selli1_26820</name>
</gene>
<dbReference type="EMBL" id="BSBO01000030">
    <property type="protein sequence ID" value="GLG05508.1"/>
    <property type="molecule type" value="Genomic_DNA"/>
</dbReference>
<evidence type="ECO:0000313" key="2">
    <source>
        <dbReference type="Proteomes" id="UP001145145"/>
    </source>
</evidence>
<dbReference type="RefSeq" id="WP_281873457.1">
    <property type="nucleotide sequence ID" value="NZ_BSBO01000030.1"/>
</dbReference>
<evidence type="ECO:0008006" key="3">
    <source>
        <dbReference type="Google" id="ProtNLM"/>
    </source>
</evidence>
<name>A0A9W6C7S0_9FIRM</name>
<keyword evidence="2" id="KW-1185">Reference proteome</keyword>
<organism evidence="1 2">
    <name type="scientific">Sellimonas catena</name>
    <dbReference type="NCBI Taxonomy" id="2994035"/>
    <lineage>
        <taxon>Bacteria</taxon>
        <taxon>Bacillati</taxon>
        <taxon>Bacillota</taxon>
        <taxon>Clostridia</taxon>
        <taxon>Lachnospirales</taxon>
        <taxon>Lachnospiraceae</taxon>
        <taxon>Sellimonas</taxon>
    </lineage>
</organism>
<dbReference type="AlphaFoldDB" id="A0A9W6C7S0"/>
<sequence length="177" mass="20215">MRKRKRTPCGRALAVLVLTGIVVQLIHMPEVSAYFADRNEKNNVLQVGDNTSTIEEKFDPPDTVTPDTTYNKTVSVRNQTDTPCYVRVFVEKDQSEIPLFIAFDTKHWTEKQADGYYYYRTVLEGKKKTEPLFTSVTTGKTEETFRILIYEETVQAQGFQTPQEAFASIRGEQESGV</sequence>
<dbReference type="Proteomes" id="UP001145145">
    <property type="component" value="Unassembled WGS sequence"/>
</dbReference>
<protein>
    <recommendedName>
        <fullName evidence="3">Alternate signal-mediated exported protein, CPF_0494 family</fullName>
    </recommendedName>
</protein>
<comment type="caution">
    <text evidence="1">The sequence shown here is derived from an EMBL/GenBank/DDBJ whole genome shotgun (WGS) entry which is preliminary data.</text>
</comment>
<proteinExistence type="predicted"/>
<evidence type="ECO:0000313" key="1">
    <source>
        <dbReference type="EMBL" id="GLG05508.1"/>
    </source>
</evidence>
<reference evidence="1 2" key="1">
    <citation type="journal article" date="2023" name="Int. J. Syst. Evol. Microbiol.">
        <title>Sellimonas catena sp. nov., isolated from human faeces.</title>
        <authorList>
            <person name="Hisatomi A."/>
            <person name="Ohkuma M."/>
            <person name="Sakamoto M."/>
        </authorList>
    </citation>
    <scope>NUCLEOTIDE SEQUENCE [LARGE SCALE GENOMIC DNA]</scope>
    <source>
        <strain evidence="1 2">12EGH17</strain>
    </source>
</reference>